<sequence length="861" mass="97083">MILRFFLFCTLLITARFVHADMSQIYSSDLQYLPGNVQYDPQIPLPQEVLGYPVGAWHVRHDQLLNYLYLLAEKSDRISIKEIGKTHEARKLVHLYISTPQNLANLPSIQQTHQKNWLMHDSKRDLSGFPLVLWMGYSIHGDEPSGSNAALLLAYYLAAAQGEEVTKLLDKSVVILDPSLNPDGLSRFAHWANSHKSKNLVADPQNREHQQAWPSARTNHYWFDLNRDWLLLTHPESRARIEQFQQWRPHVLTDFHEMGTNSSYFFQPGIPSRTNPHTPQENIELTNQLAKFHAKALDKDKRLYFTQEAFDDFYYGKGSTYPDAHGSIGILFEQASSRGHLQESENGLLSFSQTIQNQFNLSLSTLEGAMSNKAALLDYQEGFARNTVELALDDDVAGYMVTPGSDTSRFAYFLDLLARHQIEIYPLNSNVKLDDKTFVAGESFFVPGRQAQYRLVKSLFSGQKRFKDNTFYDVSNWNIALAFNYEFDVVEKSRWRKVPFAKQAIKELQVKSPLADSEVVAWAFNWNDSDAPALLQFLLQQGAHVKQSGKAFTAVTLDGEFAFLPGAVVLPMGFKQPGDITGSLIAKAAQLNIKLHGLTTGLTPQGVDLGSRYVNTVTEPEILLLGGRGVSQYEAGEVWHYLDQFVGLAPSIVDIQRLGRIDLERYSHIIAVDGNYATISEKDTKRIQHWIEQGGVLITQKRAAIWAAEQDWLAAKFKDKEAVDSAFDTANLSFADQESLDGKKRVAGAVFNTNVDLSHPLLFGFDKPQLPVFRNSTVIMRRPTQPFINPIVYQKMPLLAGYTSDEVEQLLADSAMAIAHQKGEGRVIAFADNVSFRGYWLGTRRLLSNAIYLSSFIDVEG</sequence>
<dbReference type="Gene3D" id="3.40.630.10">
    <property type="entry name" value="Zn peptidases"/>
    <property type="match status" value="1"/>
</dbReference>
<dbReference type="GO" id="GO:0006508">
    <property type="term" value="P:proteolysis"/>
    <property type="evidence" value="ECO:0007669"/>
    <property type="project" value="InterPro"/>
</dbReference>
<keyword evidence="5" id="KW-1185">Reference proteome</keyword>
<name>A0AA48HU08_9ALTE</name>
<dbReference type="GO" id="GO:0004181">
    <property type="term" value="F:metallocarboxypeptidase activity"/>
    <property type="evidence" value="ECO:0007669"/>
    <property type="project" value="InterPro"/>
</dbReference>
<dbReference type="RefSeq" id="WP_338290352.1">
    <property type="nucleotide sequence ID" value="NZ_AP027272.1"/>
</dbReference>
<accession>A0AA48HU08</accession>
<feature type="signal peptide" evidence="2">
    <location>
        <begin position="1"/>
        <end position="20"/>
    </location>
</feature>
<dbReference type="Proteomes" id="UP001333710">
    <property type="component" value="Chromosome"/>
</dbReference>
<evidence type="ECO:0000256" key="2">
    <source>
        <dbReference type="SAM" id="SignalP"/>
    </source>
</evidence>
<proteinExistence type="inferred from homology"/>
<dbReference type="EMBL" id="AP027272">
    <property type="protein sequence ID" value="BDX04570.1"/>
    <property type="molecule type" value="Genomic_DNA"/>
</dbReference>
<protein>
    <submittedName>
        <fullName evidence="4">Peptidase M14</fullName>
    </submittedName>
</protein>
<evidence type="ECO:0000313" key="4">
    <source>
        <dbReference type="EMBL" id="BDX04570.1"/>
    </source>
</evidence>
<feature type="domain" description="Peptidase M14" evidence="3">
    <location>
        <begin position="57"/>
        <end position="355"/>
    </location>
</feature>
<evidence type="ECO:0000256" key="1">
    <source>
        <dbReference type="PROSITE-ProRule" id="PRU01379"/>
    </source>
</evidence>
<dbReference type="AlphaFoldDB" id="A0AA48HU08"/>
<organism evidence="4 5">
    <name type="scientific">Planctobacterium marinum</name>
    <dbReference type="NCBI Taxonomy" id="1631968"/>
    <lineage>
        <taxon>Bacteria</taxon>
        <taxon>Pseudomonadati</taxon>
        <taxon>Pseudomonadota</taxon>
        <taxon>Gammaproteobacteria</taxon>
        <taxon>Alteromonadales</taxon>
        <taxon>Alteromonadaceae</taxon>
        <taxon>Planctobacterium</taxon>
    </lineage>
</organism>
<dbReference type="SUPFAM" id="SSF52317">
    <property type="entry name" value="Class I glutamine amidotransferase-like"/>
    <property type="match status" value="1"/>
</dbReference>
<feature type="chain" id="PRO_5041437910" evidence="2">
    <location>
        <begin position="21"/>
        <end position="861"/>
    </location>
</feature>
<comment type="caution">
    <text evidence="1">Lacks conserved residue(s) required for the propagation of feature annotation.</text>
</comment>
<keyword evidence="2" id="KW-0732">Signal</keyword>
<dbReference type="InterPro" id="IPR029062">
    <property type="entry name" value="Class_I_gatase-like"/>
</dbReference>
<dbReference type="Pfam" id="PF00246">
    <property type="entry name" value="Peptidase_M14"/>
    <property type="match status" value="1"/>
</dbReference>
<comment type="similarity">
    <text evidence="1">Belongs to the peptidase M14 family.</text>
</comment>
<dbReference type="InterPro" id="IPR000834">
    <property type="entry name" value="Peptidase_M14"/>
</dbReference>
<dbReference type="KEGG" id="pmaw:MACH26_00910"/>
<gene>
    <name evidence="4" type="ORF">MACH26_00910</name>
</gene>
<evidence type="ECO:0000259" key="3">
    <source>
        <dbReference type="PROSITE" id="PS52035"/>
    </source>
</evidence>
<dbReference type="SMART" id="SM00631">
    <property type="entry name" value="Zn_pept"/>
    <property type="match status" value="1"/>
</dbReference>
<dbReference type="GO" id="GO:0008270">
    <property type="term" value="F:zinc ion binding"/>
    <property type="evidence" value="ECO:0007669"/>
    <property type="project" value="InterPro"/>
</dbReference>
<evidence type="ECO:0000313" key="5">
    <source>
        <dbReference type="Proteomes" id="UP001333710"/>
    </source>
</evidence>
<dbReference type="SUPFAM" id="SSF53187">
    <property type="entry name" value="Zn-dependent exopeptidases"/>
    <property type="match status" value="1"/>
</dbReference>
<reference evidence="4" key="1">
    <citation type="submission" date="2023-01" db="EMBL/GenBank/DDBJ databases">
        <title>Complete genome sequence of Planctobacterium marinum strain Dej080120_11.</title>
        <authorList>
            <person name="Ueki S."/>
            <person name="Maruyama F."/>
        </authorList>
    </citation>
    <scope>NUCLEOTIDE SEQUENCE</scope>
    <source>
        <strain evidence="4">Dej080120_11</strain>
    </source>
</reference>
<dbReference type="PROSITE" id="PS52035">
    <property type="entry name" value="PEPTIDASE_M14"/>
    <property type="match status" value="1"/>
</dbReference>